<dbReference type="EMBL" id="LQOJ01000073">
    <property type="protein sequence ID" value="ORU96719.1"/>
    <property type="molecule type" value="Genomic_DNA"/>
</dbReference>
<dbReference type="InterPro" id="IPR029058">
    <property type="entry name" value="AB_hydrolase_fold"/>
</dbReference>
<evidence type="ECO:0000256" key="2">
    <source>
        <dbReference type="ARBA" id="ARBA00022487"/>
    </source>
</evidence>
<keyword evidence="6" id="KW-1185">Reference proteome</keyword>
<sequence>MLSRLSLAGLIAAATVVPLSVSVAPTAVAEDCPSVELVFARGTAEPPGLGRVGDALAAALRPRVGSLGTYAVNYPASYNFLTTQNGATDAAGHVQWMADNCPNTRIVLGGFSQGASAMSMLAGVQPVGDRIGMLGSAPALAPNLANNVAAVAVFGNPSRRFGQPLSSNGQFAGRTVDLCSPGDPICSEGSDRSAHSNYEWAPYPDQAANFIAGRI</sequence>
<keyword evidence="4" id="KW-1015">Disulfide bond</keyword>
<dbReference type="Gene3D" id="3.40.50.1820">
    <property type="entry name" value="alpha/beta hydrolase"/>
    <property type="match status" value="1"/>
</dbReference>
<keyword evidence="3" id="KW-0378">Hydrolase</keyword>
<reference evidence="5 6" key="1">
    <citation type="submission" date="2016-01" db="EMBL/GenBank/DDBJ databases">
        <title>The new phylogeny of the genus Mycobacterium.</title>
        <authorList>
            <person name="Tarcisio F."/>
            <person name="Conor M."/>
            <person name="Antonella G."/>
            <person name="Elisabetta G."/>
            <person name="Giulia F.S."/>
            <person name="Sara T."/>
            <person name="Anna F."/>
            <person name="Clotilde B."/>
            <person name="Roberto B."/>
            <person name="Veronica D.S."/>
            <person name="Fabio R."/>
            <person name="Monica P."/>
            <person name="Olivier J."/>
            <person name="Enrico T."/>
            <person name="Nicola S."/>
        </authorList>
    </citation>
    <scope>NUCLEOTIDE SEQUENCE [LARGE SCALE GENOMIC DNA]</scope>
    <source>
        <strain evidence="5 6">DSM 44179</strain>
    </source>
</reference>
<evidence type="ECO:0000256" key="3">
    <source>
        <dbReference type="ARBA" id="ARBA00022801"/>
    </source>
</evidence>
<keyword evidence="2" id="KW-0719">Serine esterase</keyword>
<protein>
    <submittedName>
        <fullName evidence="5">Cutinase</fullName>
    </submittedName>
</protein>
<evidence type="ECO:0000313" key="6">
    <source>
        <dbReference type="Proteomes" id="UP000193484"/>
    </source>
</evidence>
<dbReference type="PANTHER" id="PTHR33630">
    <property type="entry name" value="CUTINASE RV1984C-RELATED-RELATED"/>
    <property type="match status" value="1"/>
</dbReference>
<dbReference type="Proteomes" id="UP000193484">
    <property type="component" value="Unassembled WGS sequence"/>
</dbReference>
<dbReference type="PANTHER" id="PTHR33630:SF9">
    <property type="entry name" value="CUTINASE 4"/>
    <property type="match status" value="1"/>
</dbReference>
<gene>
    <name evidence="5" type="ORF">AWC04_19275</name>
</gene>
<dbReference type="OrthoDB" id="3690529at2"/>
<dbReference type="Pfam" id="PF01083">
    <property type="entry name" value="Cutinase"/>
    <property type="match status" value="1"/>
</dbReference>
<dbReference type="SMART" id="SM01110">
    <property type="entry name" value="Cutinase"/>
    <property type="match status" value="1"/>
</dbReference>
<accession>A0A1X1QZ30</accession>
<evidence type="ECO:0000256" key="4">
    <source>
        <dbReference type="ARBA" id="ARBA00023157"/>
    </source>
</evidence>
<dbReference type="SUPFAM" id="SSF53474">
    <property type="entry name" value="alpha/beta-Hydrolases"/>
    <property type="match status" value="1"/>
</dbReference>
<comment type="caution">
    <text evidence="5">The sequence shown here is derived from an EMBL/GenBank/DDBJ whole genome shotgun (WGS) entry which is preliminary data.</text>
</comment>
<evidence type="ECO:0000313" key="5">
    <source>
        <dbReference type="EMBL" id="ORU96719.1"/>
    </source>
</evidence>
<dbReference type="GO" id="GO:0052689">
    <property type="term" value="F:carboxylic ester hydrolase activity"/>
    <property type="evidence" value="ECO:0007669"/>
    <property type="project" value="UniProtKB-KW"/>
</dbReference>
<proteinExistence type="inferred from homology"/>
<dbReference type="STRING" id="1793.AWC04_19275"/>
<evidence type="ECO:0000256" key="1">
    <source>
        <dbReference type="ARBA" id="ARBA00007534"/>
    </source>
</evidence>
<organism evidence="5 6">
    <name type="scientific">Mycolicibacterium fallax</name>
    <name type="common">Mycobacterium fallax</name>
    <dbReference type="NCBI Taxonomy" id="1793"/>
    <lineage>
        <taxon>Bacteria</taxon>
        <taxon>Bacillati</taxon>
        <taxon>Actinomycetota</taxon>
        <taxon>Actinomycetes</taxon>
        <taxon>Mycobacteriales</taxon>
        <taxon>Mycobacteriaceae</taxon>
        <taxon>Mycolicibacterium</taxon>
    </lineage>
</organism>
<name>A0A1X1QZ30_MYCFA</name>
<dbReference type="AlphaFoldDB" id="A0A1X1QZ30"/>
<dbReference type="RefSeq" id="WP_085100591.1">
    <property type="nucleotide sequence ID" value="NZ_AP022603.1"/>
</dbReference>
<dbReference type="InterPro" id="IPR000675">
    <property type="entry name" value="Cutinase/axe"/>
</dbReference>
<comment type="similarity">
    <text evidence="1">Belongs to the cutinase family.</text>
</comment>